<evidence type="ECO:0000313" key="1">
    <source>
        <dbReference type="EMBL" id="PYZ94794.1"/>
    </source>
</evidence>
<keyword evidence="2" id="KW-1185">Reference proteome</keyword>
<evidence type="ECO:0000313" key="2">
    <source>
        <dbReference type="Proteomes" id="UP000248214"/>
    </source>
</evidence>
<organism evidence="1 2">
    <name type="scientific">Salipaludibacillus keqinensis</name>
    <dbReference type="NCBI Taxonomy" id="2045207"/>
    <lineage>
        <taxon>Bacteria</taxon>
        <taxon>Bacillati</taxon>
        <taxon>Bacillota</taxon>
        <taxon>Bacilli</taxon>
        <taxon>Bacillales</taxon>
        <taxon>Bacillaceae</taxon>
    </lineage>
</organism>
<dbReference type="AlphaFoldDB" id="A0A323TLH1"/>
<name>A0A323TLH1_9BACI</name>
<protein>
    <submittedName>
        <fullName evidence="1">Uncharacterized protein</fullName>
    </submittedName>
</protein>
<dbReference type="Proteomes" id="UP000248214">
    <property type="component" value="Unassembled WGS sequence"/>
</dbReference>
<sequence length="89" mass="10396">MKPRILLISQDEIEKDKLTRIFDQKNLFIYSEKITEINVQQIIQDQRVNVILLSEQCLSILKVISSLSYKPPTIVLVARRNDEVIRKTA</sequence>
<comment type="caution">
    <text evidence="1">The sequence shown here is derived from an EMBL/GenBank/DDBJ whole genome shotgun (WGS) entry which is preliminary data.</text>
</comment>
<dbReference type="EMBL" id="PDOD01000001">
    <property type="protein sequence ID" value="PYZ94794.1"/>
    <property type="molecule type" value="Genomic_DNA"/>
</dbReference>
<gene>
    <name evidence="1" type="ORF">CR194_04500</name>
</gene>
<accession>A0A323TLH1</accession>
<dbReference type="OrthoDB" id="2967990at2"/>
<proteinExistence type="predicted"/>
<reference evidence="1 2" key="1">
    <citation type="submission" date="2017-10" db="EMBL/GenBank/DDBJ databases">
        <title>Bacillus sp. nov., a halophilic bacterium isolated from a Keqin Lake.</title>
        <authorList>
            <person name="Wang H."/>
        </authorList>
    </citation>
    <scope>NUCLEOTIDE SEQUENCE [LARGE SCALE GENOMIC DNA]</scope>
    <source>
        <strain evidence="1 2">KQ-12</strain>
    </source>
</reference>
<dbReference type="RefSeq" id="WP_110608428.1">
    <property type="nucleotide sequence ID" value="NZ_PDOD01000001.1"/>
</dbReference>